<evidence type="ECO:0000313" key="2">
    <source>
        <dbReference type="EMBL" id="CAG9621393.1"/>
    </source>
</evidence>
<dbReference type="Proteomes" id="UP000789833">
    <property type="component" value="Unassembled WGS sequence"/>
</dbReference>
<keyword evidence="1" id="KW-1133">Transmembrane helix</keyword>
<keyword evidence="3" id="KW-1185">Reference proteome</keyword>
<accession>A0ABM8YNB2</accession>
<evidence type="ECO:0000256" key="1">
    <source>
        <dbReference type="SAM" id="Phobius"/>
    </source>
</evidence>
<keyword evidence="1" id="KW-0472">Membrane</keyword>
<proteinExistence type="predicted"/>
<feature type="transmembrane region" description="Helical" evidence="1">
    <location>
        <begin position="69"/>
        <end position="90"/>
    </location>
</feature>
<organism evidence="2 3">
    <name type="scientific">Sutcliffiella rhizosphaerae</name>
    <dbReference type="NCBI Taxonomy" id="2880967"/>
    <lineage>
        <taxon>Bacteria</taxon>
        <taxon>Bacillati</taxon>
        <taxon>Bacillota</taxon>
        <taxon>Bacilli</taxon>
        <taxon>Bacillales</taxon>
        <taxon>Bacillaceae</taxon>
        <taxon>Sutcliffiella</taxon>
    </lineage>
</organism>
<dbReference type="EMBL" id="CAKJTJ010000010">
    <property type="protein sequence ID" value="CAG9621393.1"/>
    <property type="molecule type" value="Genomic_DNA"/>
</dbReference>
<feature type="transmembrane region" description="Helical" evidence="1">
    <location>
        <begin position="102"/>
        <end position="122"/>
    </location>
</feature>
<dbReference type="RefSeq" id="WP_230501287.1">
    <property type="nucleotide sequence ID" value="NZ_CAKJTJ010000010.1"/>
</dbReference>
<feature type="transmembrane region" description="Helical" evidence="1">
    <location>
        <begin position="42"/>
        <end position="63"/>
    </location>
</feature>
<name>A0ABM8YNB2_9BACI</name>
<keyword evidence="1" id="KW-0812">Transmembrane</keyword>
<reference evidence="2 3" key="1">
    <citation type="submission" date="2021-10" db="EMBL/GenBank/DDBJ databases">
        <authorList>
            <person name="Criscuolo A."/>
        </authorList>
    </citation>
    <scope>NUCLEOTIDE SEQUENCE [LARGE SCALE GENOMIC DNA]</scope>
    <source>
        <strain evidence="3">CIP 111883</strain>
    </source>
</reference>
<comment type="caution">
    <text evidence="2">The sequence shown here is derived from an EMBL/GenBank/DDBJ whole genome shotgun (WGS) entry which is preliminary data.</text>
</comment>
<sequence>MVTVTGRLLPFAKNIFSFFKKLRPKWNWSEFQTVMNAYGLRLIFLTCLSPIITIIPALTFKIAIETSSIIGYLLALILLLPWVLIPTLFIQHISNRSKFGKTLSYGYAVMLIVSFFLWIYAIT</sequence>
<evidence type="ECO:0000313" key="3">
    <source>
        <dbReference type="Proteomes" id="UP000789833"/>
    </source>
</evidence>
<protein>
    <submittedName>
        <fullName evidence="2">Uncharacterized protein</fullName>
    </submittedName>
</protein>
<gene>
    <name evidence="2" type="ORF">BACCIP111883_02166</name>
</gene>